<evidence type="ECO:0000313" key="9">
    <source>
        <dbReference type="Proteomes" id="UP001500016"/>
    </source>
</evidence>
<keyword evidence="3 5" id="KW-0560">Oxidoreductase</keyword>
<dbReference type="PROSITE" id="PS00065">
    <property type="entry name" value="D_2_HYDROXYACID_DH_1"/>
    <property type="match status" value="1"/>
</dbReference>
<evidence type="ECO:0000256" key="3">
    <source>
        <dbReference type="ARBA" id="ARBA00023002"/>
    </source>
</evidence>
<dbReference type="Pfam" id="PF02826">
    <property type="entry name" value="2-Hacid_dh_C"/>
    <property type="match status" value="1"/>
</dbReference>
<evidence type="ECO:0000256" key="4">
    <source>
        <dbReference type="ARBA" id="ARBA00023027"/>
    </source>
</evidence>
<dbReference type="Pfam" id="PF00389">
    <property type="entry name" value="2-Hacid_dh"/>
    <property type="match status" value="1"/>
</dbReference>
<evidence type="ECO:0000256" key="2">
    <source>
        <dbReference type="ARBA" id="ARBA00022605"/>
    </source>
</evidence>
<dbReference type="InterPro" id="IPR006140">
    <property type="entry name" value="D-isomer_DH_NAD-bd"/>
</dbReference>
<reference evidence="8 9" key="1">
    <citation type="journal article" date="2019" name="Int. J. Syst. Evol. Microbiol.">
        <title>The Global Catalogue of Microorganisms (GCM) 10K type strain sequencing project: providing services to taxonomists for standard genome sequencing and annotation.</title>
        <authorList>
            <consortium name="The Broad Institute Genomics Platform"/>
            <consortium name="The Broad Institute Genome Sequencing Center for Infectious Disease"/>
            <person name="Wu L."/>
            <person name="Ma J."/>
        </authorList>
    </citation>
    <scope>NUCLEOTIDE SEQUENCE [LARGE SCALE GENOMIC DNA]</scope>
    <source>
        <strain evidence="8 9">JCM 15478</strain>
    </source>
</reference>
<accession>A0ABN2VUK7</accession>
<keyword evidence="4" id="KW-0520">NAD</keyword>
<dbReference type="SUPFAM" id="SSF52283">
    <property type="entry name" value="Formate/glycerate dehydrogenase catalytic domain-like"/>
    <property type="match status" value="1"/>
</dbReference>
<name>A0ABN2VUK7_9ACTN</name>
<evidence type="ECO:0000256" key="1">
    <source>
        <dbReference type="ARBA" id="ARBA00005854"/>
    </source>
</evidence>
<dbReference type="InterPro" id="IPR029753">
    <property type="entry name" value="D-isomer_DH_CS"/>
</dbReference>
<dbReference type="Proteomes" id="UP001500016">
    <property type="component" value="Unassembled WGS sequence"/>
</dbReference>
<comment type="caution">
    <text evidence="8">The sequence shown here is derived from an EMBL/GenBank/DDBJ whole genome shotgun (WGS) entry which is preliminary data.</text>
</comment>
<sequence length="338" mass="35655">MTAPMPDRPRVLVTAAFDGAVAKELERDFEVTVTSPSTSGRSLAEATEPGDALASADAVVCELDRLDAAALAAAPRLRFAVSCRAAPVNIDLDACTARGIPVATTPGRNADVTADLAFTLLLATLRNTSRAEAWMRAGNWTEDDVFAPYRLFRGRGLNGLTLGILGGGAVGRRVLARARAFGMHVLVYDPYLEPGAFGDEARVVELDALLERSDVVSVHVPLAESTIGLIGAREIALMRPGSYLVNAGRAAVVEEGPLIRALRDGHLAGAGLDVFWTEPPRPDHPLFSLPNVTMTPHIGGASDDVIAVHSRMAAEALRAWAAGRRPAAVANPGVYADR</sequence>
<evidence type="ECO:0000259" key="6">
    <source>
        <dbReference type="Pfam" id="PF00389"/>
    </source>
</evidence>
<organism evidence="8 9">
    <name type="scientific">Streptomyces albiaxialis</name>
    <dbReference type="NCBI Taxonomy" id="329523"/>
    <lineage>
        <taxon>Bacteria</taxon>
        <taxon>Bacillati</taxon>
        <taxon>Actinomycetota</taxon>
        <taxon>Actinomycetes</taxon>
        <taxon>Kitasatosporales</taxon>
        <taxon>Streptomycetaceae</taxon>
        <taxon>Streptomyces</taxon>
    </lineage>
</organism>
<dbReference type="SUPFAM" id="SSF51735">
    <property type="entry name" value="NAD(P)-binding Rossmann-fold domains"/>
    <property type="match status" value="1"/>
</dbReference>
<evidence type="ECO:0000259" key="7">
    <source>
        <dbReference type="Pfam" id="PF02826"/>
    </source>
</evidence>
<dbReference type="PANTHER" id="PTHR42789">
    <property type="entry name" value="D-ISOMER SPECIFIC 2-HYDROXYACID DEHYDROGENASE FAMILY PROTEIN (AFU_ORTHOLOGUE AFUA_6G10090)"/>
    <property type="match status" value="1"/>
</dbReference>
<dbReference type="Gene3D" id="3.40.50.720">
    <property type="entry name" value="NAD(P)-binding Rossmann-like Domain"/>
    <property type="match status" value="2"/>
</dbReference>
<feature type="domain" description="D-isomer specific 2-hydroxyacid dehydrogenase NAD-binding" evidence="7">
    <location>
        <begin position="118"/>
        <end position="299"/>
    </location>
</feature>
<keyword evidence="9" id="KW-1185">Reference proteome</keyword>
<feature type="domain" description="D-isomer specific 2-hydroxyacid dehydrogenase catalytic" evidence="6">
    <location>
        <begin position="22"/>
        <end position="331"/>
    </location>
</feature>
<dbReference type="PANTHER" id="PTHR42789:SF1">
    <property type="entry name" value="D-ISOMER SPECIFIC 2-HYDROXYACID DEHYDROGENASE FAMILY PROTEIN (AFU_ORTHOLOGUE AFUA_6G10090)"/>
    <property type="match status" value="1"/>
</dbReference>
<evidence type="ECO:0000256" key="5">
    <source>
        <dbReference type="RuleBase" id="RU003719"/>
    </source>
</evidence>
<comment type="similarity">
    <text evidence="1 5">Belongs to the D-isomer specific 2-hydroxyacid dehydrogenase family.</text>
</comment>
<protein>
    <submittedName>
        <fullName evidence="8">D-3-phosphoglycerate dehydrogenase SerA</fullName>
    </submittedName>
</protein>
<dbReference type="RefSeq" id="WP_344527036.1">
    <property type="nucleotide sequence ID" value="NZ_BAAAPE010000007.1"/>
</dbReference>
<dbReference type="PROSITE" id="PS00670">
    <property type="entry name" value="D_2_HYDROXYACID_DH_2"/>
    <property type="match status" value="1"/>
</dbReference>
<dbReference type="EMBL" id="BAAAPE010000007">
    <property type="protein sequence ID" value="GAA2071966.1"/>
    <property type="molecule type" value="Genomic_DNA"/>
</dbReference>
<keyword evidence="2" id="KW-0028">Amino-acid biosynthesis</keyword>
<evidence type="ECO:0000313" key="8">
    <source>
        <dbReference type="EMBL" id="GAA2071966.1"/>
    </source>
</evidence>
<gene>
    <name evidence="8" type="primary">serA_1</name>
    <name evidence="8" type="ORF">GCM10009801_24170</name>
</gene>
<dbReference type="InterPro" id="IPR029752">
    <property type="entry name" value="D-isomer_DH_CS1"/>
</dbReference>
<dbReference type="InterPro" id="IPR036291">
    <property type="entry name" value="NAD(P)-bd_dom_sf"/>
</dbReference>
<dbReference type="InterPro" id="IPR006139">
    <property type="entry name" value="D-isomer_2_OHA_DH_cat_dom"/>
</dbReference>
<dbReference type="InterPro" id="IPR050857">
    <property type="entry name" value="D-2-hydroxyacid_DH"/>
</dbReference>
<proteinExistence type="inferred from homology"/>